<keyword evidence="1" id="KW-0472">Membrane</keyword>
<keyword evidence="3" id="KW-1185">Reference proteome</keyword>
<evidence type="ECO:0000313" key="3">
    <source>
        <dbReference type="Proteomes" id="UP000198372"/>
    </source>
</evidence>
<evidence type="ECO:0000313" key="2">
    <source>
        <dbReference type="EMBL" id="SCV68132.1"/>
    </source>
</evidence>
<keyword evidence="1" id="KW-0812">Transmembrane</keyword>
<protein>
    <submittedName>
        <fullName evidence="2">BQ2448_253 protein</fullName>
    </submittedName>
</protein>
<name>A0A238F1Y2_9BASI</name>
<proteinExistence type="predicted"/>
<dbReference type="Proteomes" id="UP000198372">
    <property type="component" value="Unassembled WGS sequence"/>
</dbReference>
<organism evidence="2 3">
    <name type="scientific">Microbotryum intermedium</name>
    <dbReference type="NCBI Taxonomy" id="269621"/>
    <lineage>
        <taxon>Eukaryota</taxon>
        <taxon>Fungi</taxon>
        <taxon>Dikarya</taxon>
        <taxon>Basidiomycota</taxon>
        <taxon>Pucciniomycotina</taxon>
        <taxon>Microbotryomycetes</taxon>
        <taxon>Microbotryales</taxon>
        <taxon>Microbotryaceae</taxon>
        <taxon>Microbotryum</taxon>
    </lineage>
</organism>
<feature type="transmembrane region" description="Helical" evidence="1">
    <location>
        <begin position="30"/>
        <end position="47"/>
    </location>
</feature>
<sequence>MLIAAIGLLVALDVKHKASLGGGALLTVNVVVYAINAYFALIGTQFAQRFIKRLQRRLDTSIDIFSPHLDLAKHLGRRVWAETISIILLAAPAYQMDKEVRPVFSVLERTASERSQGADHHEGLSPTLLGFRGSVAERLIECIKILRSIGIEAYVQELASDDNEGLVKVRARVFRDLTGPDVYYRPGNLSMVPSCVTSFFGRLDVVPFPFVALLRYDQSPSIVFRITSKVELAGLIDQNEEPDVISAKKVRRALRALEGATVLAPFSRIQLVGSRFLTKTQVVSRFRNGKITIRRNNDMTWEGYNYSSGFEASIQYEDGEGIDGNGQIVYGQKAKVSLCELGLTPQFALSQGMAKLFLHNRRLIAARSDRVNADLRNHRRLFCEDAQLKIKTLSYGFLIDILGTSSLTKLDVANWTQKKEFNPSIKSMVARWNASFTYVEERMNHLSSNPIRAWWYLLWDDIWRRNHRYIEPLDSRPESFSPFYRTSICVSLLT</sequence>
<reference evidence="3" key="1">
    <citation type="submission" date="2016-09" db="EMBL/GenBank/DDBJ databases">
        <authorList>
            <person name="Jeantristanb JTB J.-T."/>
            <person name="Ricardo R."/>
        </authorList>
    </citation>
    <scope>NUCLEOTIDE SEQUENCE [LARGE SCALE GENOMIC DNA]</scope>
</reference>
<accession>A0A238F1Y2</accession>
<keyword evidence="1" id="KW-1133">Transmembrane helix</keyword>
<dbReference type="STRING" id="269621.A0A238F1Y2"/>
<dbReference type="EMBL" id="FMSP01000003">
    <property type="protein sequence ID" value="SCV68132.1"/>
    <property type="molecule type" value="Genomic_DNA"/>
</dbReference>
<dbReference type="OrthoDB" id="10261361at2759"/>
<gene>
    <name evidence="2" type="ORF">BQ2448_253</name>
</gene>
<evidence type="ECO:0000256" key="1">
    <source>
        <dbReference type="SAM" id="Phobius"/>
    </source>
</evidence>
<dbReference type="AlphaFoldDB" id="A0A238F1Y2"/>